<feature type="compositionally biased region" description="Gly residues" evidence="2">
    <location>
        <begin position="35"/>
        <end position="44"/>
    </location>
</feature>
<dbReference type="InterPro" id="IPR002048">
    <property type="entry name" value="EF_hand_dom"/>
</dbReference>
<evidence type="ECO:0000313" key="5">
    <source>
        <dbReference type="Proteomes" id="UP000037460"/>
    </source>
</evidence>
<dbReference type="GO" id="GO:0005509">
    <property type="term" value="F:calcium ion binding"/>
    <property type="evidence" value="ECO:0007669"/>
    <property type="project" value="InterPro"/>
</dbReference>
<evidence type="ECO:0000256" key="2">
    <source>
        <dbReference type="SAM" id="MobiDB-lite"/>
    </source>
</evidence>
<dbReference type="InterPro" id="IPR011992">
    <property type="entry name" value="EF-hand-dom_pair"/>
</dbReference>
<evidence type="ECO:0000259" key="3">
    <source>
        <dbReference type="PROSITE" id="PS50222"/>
    </source>
</evidence>
<dbReference type="PROSITE" id="PS00018">
    <property type="entry name" value="EF_HAND_1"/>
    <property type="match status" value="1"/>
</dbReference>
<dbReference type="EMBL" id="JWZX01003061">
    <property type="protein sequence ID" value="KOO24721.1"/>
    <property type="molecule type" value="Genomic_DNA"/>
</dbReference>
<feature type="domain" description="EF-hand" evidence="3">
    <location>
        <begin position="138"/>
        <end position="173"/>
    </location>
</feature>
<dbReference type="InterPro" id="IPR018247">
    <property type="entry name" value="EF_Hand_1_Ca_BS"/>
</dbReference>
<dbReference type="Pfam" id="PF13499">
    <property type="entry name" value="EF-hand_7"/>
    <property type="match status" value="1"/>
</dbReference>
<evidence type="ECO:0000256" key="1">
    <source>
        <dbReference type="ARBA" id="ARBA00022837"/>
    </source>
</evidence>
<dbReference type="OrthoDB" id="26525at2759"/>
<dbReference type="PROSITE" id="PS50222">
    <property type="entry name" value="EF_HAND_2"/>
    <property type="match status" value="1"/>
</dbReference>
<dbReference type="Gene3D" id="1.10.238.10">
    <property type="entry name" value="EF-hand"/>
    <property type="match status" value="1"/>
</dbReference>
<dbReference type="AlphaFoldDB" id="A0A0M0JDR8"/>
<sequence>MSVFRVRTLHAGRPKWTSQESGFSPETGDRTVGEGARGGAGASGAGGAGCGFAGGGLLWTPGLDDDELSRLGVPNGLPLVYEFLSSGRPLPDPKAVGTVPPLTGRYLGLDAIRFEKIDTDRSGTLEVTELNDAGMCILEDGSCDELMQSIDNNGDGRVDFNEYVSWVKRQTNLPTSD</sequence>
<gene>
    <name evidence="4" type="ORF">Ctob_002959</name>
</gene>
<accession>A0A0M0JDR8</accession>
<feature type="region of interest" description="Disordered" evidence="2">
    <location>
        <begin position="14"/>
        <end position="44"/>
    </location>
</feature>
<dbReference type="Proteomes" id="UP000037460">
    <property type="component" value="Unassembled WGS sequence"/>
</dbReference>
<dbReference type="SMART" id="SM00054">
    <property type="entry name" value="EFh"/>
    <property type="match status" value="2"/>
</dbReference>
<evidence type="ECO:0000313" key="4">
    <source>
        <dbReference type="EMBL" id="KOO24721.1"/>
    </source>
</evidence>
<keyword evidence="1" id="KW-0106">Calcium</keyword>
<dbReference type="SUPFAM" id="SSF47473">
    <property type="entry name" value="EF-hand"/>
    <property type="match status" value="1"/>
</dbReference>
<comment type="caution">
    <text evidence="4">The sequence shown here is derived from an EMBL/GenBank/DDBJ whole genome shotgun (WGS) entry which is preliminary data.</text>
</comment>
<proteinExistence type="predicted"/>
<keyword evidence="5" id="KW-1185">Reference proteome</keyword>
<reference evidence="5" key="1">
    <citation type="journal article" date="2015" name="PLoS Genet.">
        <title>Genome Sequence and Transcriptome Analyses of Chrysochromulina tobin: Metabolic Tools for Enhanced Algal Fitness in the Prominent Order Prymnesiales (Haptophyceae).</title>
        <authorList>
            <person name="Hovde B.T."/>
            <person name="Deodato C.R."/>
            <person name="Hunsperger H.M."/>
            <person name="Ryken S.A."/>
            <person name="Yost W."/>
            <person name="Jha R.K."/>
            <person name="Patterson J."/>
            <person name="Monnat R.J. Jr."/>
            <person name="Barlow S.B."/>
            <person name="Starkenburg S.R."/>
            <person name="Cattolico R.A."/>
        </authorList>
    </citation>
    <scope>NUCLEOTIDE SEQUENCE</scope>
    <source>
        <strain evidence="5">CCMP291</strain>
    </source>
</reference>
<protein>
    <recommendedName>
        <fullName evidence="3">EF-hand domain-containing protein</fullName>
    </recommendedName>
</protein>
<organism evidence="4 5">
    <name type="scientific">Chrysochromulina tobinii</name>
    <dbReference type="NCBI Taxonomy" id="1460289"/>
    <lineage>
        <taxon>Eukaryota</taxon>
        <taxon>Haptista</taxon>
        <taxon>Haptophyta</taxon>
        <taxon>Prymnesiophyceae</taxon>
        <taxon>Prymnesiales</taxon>
        <taxon>Chrysochromulinaceae</taxon>
        <taxon>Chrysochromulina</taxon>
    </lineage>
</organism>
<name>A0A0M0JDR8_9EUKA</name>
<dbReference type="CDD" id="cd00051">
    <property type="entry name" value="EFh"/>
    <property type="match status" value="1"/>
</dbReference>